<feature type="transmembrane region" description="Helical" evidence="1">
    <location>
        <begin position="54"/>
        <end position="73"/>
    </location>
</feature>
<dbReference type="Proteomes" id="UP000239001">
    <property type="component" value="Unassembled WGS sequence"/>
</dbReference>
<keyword evidence="1" id="KW-1133">Transmembrane helix</keyword>
<dbReference type="RefSeq" id="WP_106459487.1">
    <property type="nucleotide sequence ID" value="NZ_PXOH01000064.1"/>
</dbReference>
<reference evidence="2 3" key="2">
    <citation type="submission" date="2018-03" db="EMBL/GenBank/DDBJ databases">
        <authorList>
            <person name="Keele B.F."/>
        </authorList>
    </citation>
    <scope>NUCLEOTIDE SEQUENCE [LARGE SCALE GENOMIC DNA]</scope>
    <source>
        <strain evidence="2 3">CCALA 016</strain>
    </source>
</reference>
<accession>A0A2T1LQQ2</accession>
<sequence length="107" mass="12460">MPSYRNLDKSPRIFFMPGDQIFPWAIIFGLCFVILKKVLGLSWIWVIVTSGWGMATWWVLTFGGMYAFFGRLVETPNWTRAIVPYQPVLSSGEAQSQRKRNRRLLDE</sequence>
<comment type="caution">
    <text evidence="2">The sequence shown here is derived from an EMBL/GenBank/DDBJ whole genome shotgun (WGS) entry which is preliminary data.</text>
</comment>
<feature type="transmembrane region" description="Helical" evidence="1">
    <location>
        <begin position="21"/>
        <end position="48"/>
    </location>
</feature>
<dbReference type="EMBL" id="PXOH01000064">
    <property type="protein sequence ID" value="PSF29440.1"/>
    <property type="molecule type" value="Genomic_DNA"/>
</dbReference>
<evidence type="ECO:0000313" key="3">
    <source>
        <dbReference type="Proteomes" id="UP000239001"/>
    </source>
</evidence>
<evidence type="ECO:0000313" key="2">
    <source>
        <dbReference type="EMBL" id="PSF29440.1"/>
    </source>
</evidence>
<evidence type="ECO:0000256" key="1">
    <source>
        <dbReference type="SAM" id="Phobius"/>
    </source>
</evidence>
<gene>
    <name evidence="2" type="ORF">C7H19_24280</name>
</gene>
<proteinExistence type="predicted"/>
<dbReference type="AlphaFoldDB" id="A0A2T1LQQ2"/>
<reference evidence="2 3" key="1">
    <citation type="submission" date="2018-03" db="EMBL/GenBank/DDBJ databases">
        <title>The ancient ancestry and fast evolution of plastids.</title>
        <authorList>
            <person name="Moore K.R."/>
            <person name="Magnabosco C."/>
            <person name="Momper L."/>
            <person name="Gold D.A."/>
            <person name="Bosak T."/>
            <person name="Fournier G.P."/>
        </authorList>
    </citation>
    <scope>NUCLEOTIDE SEQUENCE [LARGE SCALE GENOMIC DNA]</scope>
    <source>
        <strain evidence="2 3">CCALA 016</strain>
    </source>
</reference>
<organism evidence="2 3">
    <name type="scientific">Aphanothece hegewaldii CCALA 016</name>
    <dbReference type="NCBI Taxonomy" id="2107694"/>
    <lineage>
        <taxon>Bacteria</taxon>
        <taxon>Bacillati</taxon>
        <taxon>Cyanobacteriota</taxon>
        <taxon>Cyanophyceae</taxon>
        <taxon>Oscillatoriophycideae</taxon>
        <taxon>Chroococcales</taxon>
        <taxon>Aphanothecaceae</taxon>
        <taxon>Aphanothece</taxon>
    </lineage>
</organism>
<dbReference type="OrthoDB" id="532115at2"/>
<keyword evidence="3" id="KW-1185">Reference proteome</keyword>
<name>A0A2T1LQQ2_9CHRO</name>
<keyword evidence="1" id="KW-0812">Transmembrane</keyword>
<keyword evidence="1" id="KW-0472">Membrane</keyword>
<protein>
    <submittedName>
        <fullName evidence="2">Uncharacterized protein</fullName>
    </submittedName>
</protein>